<keyword evidence="3" id="KW-1185">Reference proteome</keyword>
<evidence type="ECO:0000256" key="1">
    <source>
        <dbReference type="ARBA" id="ARBA00022729"/>
    </source>
</evidence>
<dbReference type="Gene3D" id="2.130.10.130">
    <property type="entry name" value="Integrin alpha, N-terminal"/>
    <property type="match status" value="1"/>
</dbReference>
<dbReference type="OrthoDB" id="5104671at2759"/>
<comment type="caution">
    <text evidence="2">The sequence shown here is derived from an EMBL/GenBank/DDBJ whole genome shotgun (WGS) entry which is preliminary data.</text>
</comment>
<proteinExistence type="predicted"/>
<protein>
    <submittedName>
        <fullName evidence="2">Lipase 1</fullName>
    </submittedName>
</protein>
<dbReference type="EMBL" id="NRSZ01000233">
    <property type="protein sequence ID" value="PNY28626.1"/>
    <property type="molecule type" value="Genomic_DNA"/>
</dbReference>
<dbReference type="SUPFAM" id="SSF69318">
    <property type="entry name" value="Integrin alpha N-terminal domain"/>
    <property type="match status" value="1"/>
</dbReference>
<name>A0A2K3QM50_9HYPO</name>
<dbReference type="AlphaFoldDB" id="A0A2K3QM50"/>
<reference evidence="2 3" key="1">
    <citation type="submission" date="2017-08" db="EMBL/GenBank/DDBJ databases">
        <title>Harnessing the power of phylogenomics to disentangle the directionality and signatures of interkingdom host jumping in the parasitic fungal genus Tolypocladium.</title>
        <authorList>
            <person name="Quandt C.A."/>
            <person name="Patterson W."/>
            <person name="Spatafora J.W."/>
        </authorList>
    </citation>
    <scope>NUCLEOTIDE SEQUENCE [LARGE SCALE GENOMIC DNA]</scope>
    <source>
        <strain evidence="2 3">CBS 113982</strain>
    </source>
</reference>
<dbReference type="InterPro" id="IPR013517">
    <property type="entry name" value="FG-GAP"/>
</dbReference>
<sequence>MPTIFKDKNGTYSEYDSDGKDDYAYIDENGGISLWYNRGHGDTSLLVNNIHFADLHGEGLRSYNAGYDGLDSLGWLWLPRNGGKPVASGAAPASQVQFGDIDGDGKEDYLVVDPKTGELTAYLNEGEDHSAPYNWHWKPVGSIASGLGPGRNVRFADIDGDGRADYIYLNRKGGTTIYRNVFKRDGPGPHWNPLPEADASGISQRPAEISFHDINQ</sequence>
<organism evidence="2 3">
    <name type="scientific">Tolypocladium capitatum</name>
    <dbReference type="NCBI Taxonomy" id="45235"/>
    <lineage>
        <taxon>Eukaryota</taxon>
        <taxon>Fungi</taxon>
        <taxon>Dikarya</taxon>
        <taxon>Ascomycota</taxon>
        <taxon>Pezizomycotina</taxon>
        <taxon>Sordariomycetes</taxon>
        <taxon>Hypocreomycetidae</taxon>
        <taxon>Hypocreales</taxon>
        <taxon>Ophiocordycipitaceae</taxon>
        <taxon>Tolypocladium</taxon>
    </lineage>
</organism>
<dbReference type="STRING" id="45235.A0A2K3QM50"/>
<keyword evidence="1" id="KW-0732">Signal</keyword>
<accession>A0A2K3QM50</accession>
<dbReference type="InterPro" id="IPR028994">
    <property type="entry name" value="Integrin_alpha_N"/>
</dbReference>
<dbReference type="Proteomes" id="UP000236621">
    <property type="component" value="Unassembled WGS sequence"/>
</dbReference>
<evidence type="ECO:0000313" key="3">
    <source>
        <dbReference type="Proteomes" id="UP000236621"/>
    </source>
</evidence>
<gene>
    <name evidence="2" type="ORF">TCAP_01440</name>
</gene>
<evidence type="ECO:0000313" key="2">
    <source>
        <dbReference type="EMBL" id="PNY28626.1"/>
    </source>
</evidence>
<dbReference type="Pfam" id="PF13517">
    <property type="entry name" value="FG-GAP_3"/>
    <property type="match status" value="1"/>
</dbReference>